<dbReference type="PANTHER" id="PTHR11559">
    <property type="entry name" value="CARBOXYLESTERASE"/>
    <property type="match status" value="1"/>
</dbReference>
<evidence type="ECO:0000256" key="1">
    <source>
        <dbReference type="ARBA" id="ARBA00005964"/>
    </source>
</evidence>
<feature type="domain" description="Carboxylesterase type B" evidence="5">
    <location>
        <begin position="28"/>
        <end position="502"/>
    </location>
</feature>
<dbReference type="Proteomes" id="UP000803884">
    <property type="component" value="Unassembled WGS sequence"/>
</dbReference>
<feature type="chain" id="PRO_5044042095" description="Carboxylic ester hydrolase" evidence="4">
    <location>
        <begin position="28"/>
        <end position="547"/>
    </location>
</feature>
<evidence type="ECO:0000259" key="5">
    <source>
        <dbReference type="Pfam" id="PF00135"/>
    </source>
</evidence>
<evidence type="ECO:0000256" key="2">
    <source>
        <dbReference type="ARBA" id="ARBA00010515"/>
    </source>
</evidence>
<keyword evidence="4" id="KW-0732">Signal</keyword>
<accession>A0AB34KSA8</accession>
<name>A0AB34KSA8_9PEZI</name>
<evidence type="ECO:0000313" key="7">
    <source>
        <dbReference type="Proteomes" id="UP000803884"/>
    </source>
</evidence>
<dbReference type="GeneID" id="96004738"/>
<dbReference type="EC" id="3.1.1.-" evidence="4"/>
<protein>
    <recommendedName>
        <fullName evidence="4">Carboxylic ester hydrolase</fullName>
        <ecNumber evidence="4">3.1.1.-</ecNumber>
    </recommendedName>
</protein>
<keyword evidence="3 4" id="KW-0378">Hydrolase</keyword>
<comment type="similarity">
    <text evidence="1 4">Belongs to the type-B carboxylesterase/lipase family.</text>
</comment>
<comment type="similarity">
    <text evidence="2">Belongs to the 'GDXG' lipolytic enzyme family.</text>
</comment>
<evidence type="ECO:0000313" key="6">
    <source>
        <dbReference type="EMBL" id="KAL1587894.1"/>
    </source>
</evidence>
<proteinExistence type="inferred from homology"/>
<dbReference type="InterPro" id="IPR029058">
    <property type="entry name" value="AB_hydrolase_fold"/>
</dbReference>
<dbReference type="SUPFAM" id="SSF53474">
    <property type="entry name" value="alpha/beta-Hydrolases"/>
    <property type="match status" value="1"/>
</dbReference>
<evidence type="ECO:0000256" key="3">
    <source>
        <dbReference type="ARBA" id="ARBA00022801"/>
    </source>
</evidence>
<dbReference type="PROSITE" id="PS01173">
    <property type="entry name" value="LIPASE_GDXG_HIS"/>
    <property type="match status" value="1"/>
</dbReference>
<dbReference type="InterPro" id="IPR002018">
    <property type="entry name" value="CarbesteraseB"/>
</dbReference>
<dbReference type="InterPro" id="IPR050309">
    <property type="entry name" value="Type-B_Carboxylest/Lipase"/>
</dbReference>
<dbReference type="InterPro" id="IPR019826">
    <property type="entry name" value="Carboxylesterase_B_AS"/>
</dbReference>
<dbReference type="PROSITE" id="PS00122">
    <property type="entry name" value="CARBOXYLESTERASE_B_1"/>
    <property type="match status" value="1"/>
</dbReference>
<dbReference type="Pfam" id="PF00135">
    <property type="entry name" value="COesterase"/>
    <property type="match status" value="1"/>
</dbReference>
<organism evidence="6 7">
    <name type="scientific">Cladosporium halotolerans</name>
    <dbReference type="NCBI Taxonomy" id="1052096"/>
    <lineage>
        <taxon>Eukaryota</taxon>
        <taxon>Fungi</taxon>
        <taxon>Dikarya</taxon>
        <taxon>Ascomycota</taxon>
        <taxon>Pezizomycotina</taxon>
        <taxon>Dothideomycetes</taxon>
        <taxon>Dothideomycetidae</taxon>
        <taxon>Cladosporiales</taxon>
        <taxon>Cladosporiaceae</taxon>
        <taxon>Cladosporium</taxon>
    </lineage>
</organism>
<keyword evidence="7" id="KW-1185">Reference proteome</keyword>
<gene>
    <name evidence="6" type="ORF">WHR41_03294</name>
</gene>
<dbReference type="Gene3D" id="3.40.50.1820">
    <property type="entry name" value="alpha/beta hydrolase"/>
    <property type="match status" value="1"/>
</dbReference>
<dbReference type="RefSeq" id="XP_069230999.1">
    <property type="nucleotide sequence ID" value="XM_069371900.1"/>
</dbReference>
<evidence type="ECO:0000256" key="4">
    <source>
        <dbReference type="RuleBase" id="RU361235"/>
    </source>
</evidence>
<dbReference type="InterPro" id="IPR002168">
    <property type="entry name" value="Lipase_GDXG_HIS_AS"/>
</dbReference>
<comment type="caution">
    <text evidence="6">The sequence shown here is derived from an EMBL/GenBank/DDBJ whole genome shotgun (WGS) entry which is preliminary data.</text>
</comment>
<dbReference type="EMBL" id="JAAQHG020000008">
    <property type="protein sequence ID" value="KAL1587894.1"/>
    <property type="molecule type" value="Genomic_DNA"/>
</dbReference>
<sequence>MGITPFPFATLALASTAFAQFSTNTSGSPVVDLGYAQYRGNTSFRANFSTDVYYGIRFAQAPIGELRWQPPQNIEAHNDYDPSQVMDAEAPSPSCVQGTPAWQLQANDTGPVPVTGQEDCLLLDVYVPEEPQSSSLPVLVNIHGGGYTQGSAYGNAWQALVNASGGSFIYVSTQYRLGAYGFLSSSEVRENGAANAGLLDQRSALDWVQRNIRAFGGDPAKVTIIGGSAGGGSVMDQMIMYGGVSSPPFRAVIAEYPWWQPFHNKTILEGQYRDLLSAAGCSNIQCLRRLNESALQTATQKTYIDAYRTQPMGIYGFGDFYYGPSVDGDIIRDLPSNEWKQGHFSKVPLLVDRNGYEGFYFSNQSELTTEGTTMDLQELFPYAKQSFFDRLYQLYPMDSFNSTFWQRQTLFGDFIINCPTYYMASAMADMGIPTYKLIFNAGTQKHGATGAFITDPNDSPNVNTTIAEYMKDWFISFITDLDPNANSYYGLTDKPVWPPYNPRLGSEDSTPEFAVMDVNYTQIGAIPDLDVSAQCDFFHSSSYDVRN</sequence>
<dbReference type="AlphaFoldDB" id="A0AB34KSA8"/>
<reference evidence="6 7" key="1">
    <citation type="journal article" date="2020" name="Microbiol. Resour. Announc.">
        <title>Draft Genome Sequence of a Cladosporium Species Isolated from the Mesophotic Ascidian Didemnum maculosum.</title>
        <authorList>
            <person name="Gioti A."/>
            <person name="Siaperas R."/>
            <person name="Nikolaivits E."/>
            <person name="Le Goff G."/>
            <person name="Ouazzani J."/>
            <person name="Kotoulas G."/>
            <person name="Topakas E."/>
        </authorList>
    </citation>
    <scope>NUCLEOTIDE SEQUENCE [LARGE SCALE GENOMIC DNA]</scope>
    <source>
        <strain evidence="6 7">TM138-S3</strain>
    </source>
</reference>
<dbReference type="GO" id="GO:0016787">
    <property type="term" value="F:hydrolase activity"/>
    <property type="evidence" value="ECO:0007669"/>
    <property type="project" value="UniProtKB-KW"/>
</dbReference>
<feature type="signal peptide" evidence="4">
    <location>
        <begin position="1"/>
        <end position="27"/>
    </location>
</feature>